<dbReference type="PANTHER" id="PTHR33257">
    <property type="entry name" value="OS05G0165500 PROTEIN"/>
    <property type="match status" value="1"/>
</dbReference>
<keyword evidence="3" id="KW-1185">Reference proteome</keyword>
<proteinExistence type="predicted"/>
<gene>
    <name evidence="2" type="ORF">RJ641_028628</name>
</gene>
<feature type="compositionally biased region" description="Low complexity" evidence="1">
    <location>
        <begin position="150"/>
        <end position="159"/>
    </location>
</feature>
<feature type="compositionally biased region" description="Low complexity" evidence="1">
    <location>
        <begin position="114"/>
        <end position="143"/>
    </location>
</feature>
<sequence length="210" mass="23190">MIKDGGSEHLPQRSLLSNQDDKFFSRLLKKEPTTMACPSFRVYYGDVSGAVPFMWESRPGTPKNPLSETSIPPLTPPPSYYFKRNQHPIKKHSRFNHLLSNLFPKSTNKKAQLSSFSPCSSPSLSSTSSTWSSSSHSSMSTPRMMKRSRFSSPRSSFDSGVDDEEMVIGSPTSTLCFGMRGENCILNLKGCHSVVVMKKALLSMVSHGSG</sequence>
<protein>
    <submittedName>
        <fullName evidence="2">Uncharacterized protein</fullName>
    </submittedName>
</protein>
<organism evidence="2 3">
    <name type="scientific">Dillenia turbinata</name>
    <dbReference type="NCBI Taxonomy" id="194707"/>
    <lineage>
        <taxon>Eukaryota</taxon>
        <taxon>Viridiplantae</taxon>
        <taxon>Streptophyta</taxon>
        <taxon>Embryophyta</taxon>
        <taxon>Tracheophyta</taxon>
        <taxon>Spermatophyta</taxon>
        <taxon>Magnoliopsida</taxon>
        <taxon>eudicotyledons</taxon>
        <taxon>Gunneridae</taxon>
        <taxon>Pentapetalae</taxon>
        <taxon>Dilleniales</taxon>
        <taxon>Dilleniaceae</taxon>
        <taxon>Dillenia</taxon>
    </lineage>
</organism>
<reference evidence="2 3" key="1">
    <citation type="submission" date="2023-12" db="EMBL/GenBank/DDBJ databases">
        <title>A high-quality genome assembly for Dillenia turbinata (Dilleniales).</title>
        <authorList>
            <person name="Chanderbali A."/>
        </authorList>
    </citation>
    <scope>NUCLEOTIDE SEQUENCE [LARGE SCALE GENOMIC DNA]</scope>
    <source>
        <strain evidence="2">LSX21</strain>
        <tissue evidence="2">Leaf</tissue>
    </source>
</reference>
<dbReference type="AlphaFoldDB" id="A0AAN8W7F7"/>
<dbReference type="Proteomes" id="UP001370490">
    <property type="component" value="Unassembled WGS sequence"/>
</dbReference>
<name>A0AAN8W7F7_9MAGN</name>
<feature type="region of interest" description="Disordered" evidence="1">
    <location>
        <begin position="114"/>
        <end position="164"/>
    </location>
</feature>
<evidence type="ECO:0000256" key="1">
    <source>
        <dbReference type="SAM" id="MobiDB-lite"/>
    </source>
</evidence>
<comment type="caution">
    <text evidence="2">The sequence shown here is derived from an EMBL/GenBank/DDBJ whole genome shotgun (WGS) entry which is preliminary data.</text>
</comment>
<evidence type="ECO:0000313" key="2">
    <source>
        <dbReference type="EMBL" id="KAK6943251.1"/>
    </source>
</evidence>
<accession>A0AAN8W7F7</accession>
<evidence type="ECO:0000313" key="3">
    <source>
        <dbReference type="Proteomes" id="UP001370490"/>
    </source>
</evidence>
<dbReference type="PANTHER" id="PTHR33257:SF4">
    <property type="entry name" value="EXPRESSED PROTEIN"/>
    <property type="match status" value="1"/>
</dbReference>
<dbReference type="EMBL" id="JBAMMX010000004">
    <property type="protein sequence ID" value="KAK6943251.1"/>
    <property type="molecule type" value="Genomic_DNA"/>
</dbReference>